<dbReference type="OrthoDB" id="2314520at2759"/>
<protein>
    <recommendedName>
        <fullName evidence="4">CST complex subunit CTC1</fullName>
    </recommendedName>
</protein>
<keyword evidence="6" id="KW-0779">Telomere</keyword>
<proteinExistence type="inferred from homology"/>
<keyword evidence="11" id="KW-1185">Reference proteome</keyword>
<keyword evidence="8" id="KW-0539">Nucleus</keyword>
<feature type="compositionally biased region" description="Low complexity" evidence="9">
    <location>
        <begin position="39"/>
        <end position="56"/>
    </location>
</feature>
<name>A0A7J0EK99_9ERIC</name>
<dbReference type="PANTHER" id="PTHR14865:SF2">
    <property type="entry name" value="CST COMPLEX SUBUNIT CTC1"/>
    <property type="match status" value="1"/>
</dbReference>
<keyword evidence="7" id="KW-0238">DNA-binding</keyword>
<evidence type="ECO:0000313" key="11">
    <source>
        <dbReference type="Proteomes" id="UP000585474"/>
    </source>
</evidence>
<evidence type="ECO:0000256" key="4">
    <source>
        <dbReference type="ARBA" id="ARBA00016175"/>
    </source>
</evidence>
<sequence length="1115" mass="123003">MEEGGVKVITVSELVQRARPLTGASSLTLRRSISPRSEPYPTDPNNPNHPTLNPNPKILKSLNHPTLIIGTLTLPDHDKPSASNSAFRCPQTNCFLFSDGSSTICCDVLDLDVRIIGKKIHVLAWNYIPFKSGGGFLEIITWRLPESSSGVGKFSSSSSGFPLVSGSSTDYKDSHKACYCVRGALESVSPVSVVPCATGIAPNSSGSRNICGFLVQILVCECESCSVRGSGKALQYQNNHCFTKPLIVYFCGSASSWHPVISKLIGNVVMLSGLKKKLVIIGEEESQLMYVTTENALLHLPEVFDKYIPVSKTVIKANGECGMYTGTITGIYMQRMVVELDKEVFLLLTDQLLTMPHSLRVGAIVVPISNFISHCEATWMKLLLEGETDSDLMNNNEKYSCLSCEGLTYSQSTRRVLHNADIGVILLGSVKISTSSGRLQLIDATGSIDVIVPDLPSTWNIDNIYEFQGEQVISKSSSRFAEALILPWDLFLRGKDMHTSPTKVAPDFPNESKHHDASRNYRECVPSKRYKIDQASSKDLSSGLSGCGYKLYSLRNSCFTSTSSYQEQKCLNLSSPSEIPCFVTSHDQCLASSGILCRSKANAKLLRVRDYYIMKHHQEDILCTSEDINDVTCGKVIITSGTHLWSLSFSSDEVLQNTNLSHLPVFADTFVSSNEAISDCSQQNELPPVRLNVDCPEIHPDIYIHLSTNVASFLKEELMAAVEGLLKPYVSLEEVADTCCNGTMMTGSVQSSGTSEPEFNLPEGNLISFHGHVLTVHSTYLRHKSPIDVHWAKNFQVTNRVCIHVLVDQHIVRIFGALSKQAYPIGFGPGIHATFHRILVVSGQNVLFLTPTSFIAIEAIAVVGDKYIDKYNNPSVASGQCNVASFDTLPSALICETMQCAECKPVQFRCRVVAVHILVLEQNKKSANPQSRLRTRSPMVNIPLAGFILEDGSSSCCCWTNSDRAATLLRLQDEFSHENTGRSVWGPKKSRGDEASGSSIHDLYKVVEKHGRVIVRNYGSMFDSSHQDLTFSVNSDTVFSSSDEDFLKFVILNACFGTFWTIVGSRMDSNAMEKLEKQLTEMEMKIQPMQNIWAREVNYANPLYEARKVAQELLN</sequence>
<dbReference type="Proteomes" id="UP000585474">
    <property type="component" value="Unassembled WGS sequence"/>
</dbReference>
<dbReference type="GO" id="GO:0045740">
    <property type="term" value="P:positive regulation of DNA replication"/>
    <property type="evidence" value="ECO:0007669"/>
    <property type="project" value="TreeGrafter"/>
</dbReference>
<comment type="similarity">
    <text evidence="3">Belongs to the CTC1 family.</text>
</comment>
<evidence type="ECO:0000256" key="6">
    <source>
        <dbReference type="ARBA" id="ARBA00022895"/>
    </source>
</evidence>
<dbReference type="AlphaFoldDB" id="A0A7J0EK99"/>
<evidence type="ECO:0000256" key="1">
    <source>
        <dbReference type="ARBA" id="ARBA00004123"/>
    </source>
</evidence>
<evidence type="ECO:0000313" key="10">
    <source>
        <dbReference type="EMBL" id="GFY86895.1"/>
    </source>
</evidence>
<comment type="subcellular location">
    <subcellularLocation>
        <location evidence="2">Chromosome</location>
        <location evidence="2">Telomere</location>
    </subcellularLocation>
    <subcellularLocation>
        <location evidence="1">Nucleus</location>
    </subcellularLocation>
</comment>
<evidence type="ECO:0000256" key="5">
    <source>
        <dbReference type="ARBA" id="ARBA00022454"/>
    </source>
</evidence>
<feature type="compositionally biased region" description="Polar residues" evidence="9">
    <location>
        <begin position="26"/>
        <end position="35"/>
    </location>
</feature>
<gene>
    <name evidence="10" type="ORF">Acr_05g0005340</name>
</gene>
<dbReference type="EMBL" id="BJWL01000005">
    <property type="protein sequence ID" value="GFY86895.1"/>
    <property type="molecule type" value="Genomic_DNA"/>
</dbReference>
<dbReference type="GO" id="GO:0003697">
    <property type="term" value="F:single-stranded DNA binding"/>
    <property type="evidence" value="ECO:0007669"/>
    <property type="project" value="TreeGrafter"/>
</dbReference>
<dbReference type="PANTHER" id="PTHR14865">
    <property type="entry name" value="CST COMPLEX SUBUNIT CTC1"/>
    <property type="match status" value="1"/>
</dbReference>
<keyword evidence="5" id="KW-0158">Chromosome</keyword>
<dbReference type="InterPro" id="IPR042617">
    <property type="entry name" value="CTC1-like"/>
</dbReference>
<dbReference type="InterPro" id="IPR028262">
    <property type="entry name" value="CTC1_plant"/>
</dbReference>
<organism evidence="10 11">
    <name type="scientific">Actinidia rufa</name>
    <dbReference type="NCBI Taxonomy" id="165716"/>
    <lineage>
        <taxon>Eukaryota</taxon>
        <taxon>Viridiplantae</taxon>
        <taxon>Streptophyta</taxon>
        <taxon>Embryophyta</taxon>
        <taxon>Tracheophyta</taxon>
        <taxon>Spermatophyta</taxon>
        <taxon>Magnoliopsida</taxon>
        <taxon>eudicotyledons</taxon>
        <taxon>Gunneridae</taxon>
        <taxon>Pentapetalae</taxon>
        <taxon>asterids</taxon>
        <taxon>Ericales</taxon>
        <taxon>Actinidiaceae</taxon>
        <taxon>Actinidia</taxon>
    </lineage>
</organism>
<dbReference type="GO" id="GO:1990879">
    <property type="term" value="C:CST complex"/>
    <property type="evidence" value="ECO:0007669"/>
    <property type="project" value="TreeGrafter"/>
</dbReference>
<dbReference type="GO" id="GO:0042162">
    <property type="term" value="F:telomeric DNA binding"/>
    <property type="evidence" value="ECO:0007669"/>
    <property type="project" value="TreeGrafter"/>
</dbReference>
<evidence type="ECO:0000256" key="2">
    <source>
        <dbReference type="ARBA" id="ARBA00004574"/>
    </source>
</evidence>
<evidence type="ECO:0000256" key="9">
    <source>
        <dbReference type="SAM" id="MobiDB-lite"/>
    </source>
</evidence>
<evidence type="ECO:0000256" key="3">
    <source>
        <dbReference type="ARBA" id="ARBA00006332"/>
    </source>
</evidence>
<comment type="caution">
    <text evidence="10">The sequence shown here is derived from an EMBL/GenBank/DDBJ whole genome shotgun (WGS) entry which is preliminary data.</text>
</comment>
<feature type="region of interest" description="Disordered" evidence="9">
    <location>
        <begin position="26"/>
        <end position="56"/>
    </location>
</feature>
<dbReference type="GO" id="GO:0010833">
    <property type="term" value="P:telomere maintenance via telomere lengthening"/>
    <property type="evidence" value="ECO:0007669"/>
    <property type="project" value="TreeGrafter"/>
</dbReference>
<evidence type="ECO:0000256" key="8">
    <source>
        <dbReference type="ARBA" id="ARBA00023242"/>
    </source>
</evidence>
<evidence type="ECO:0000256" key="7">
    <source>
        <dbReference type="ARBA" id="ARBA00023125"/>
    </source>
</evidence>
<reference evidence="10 11" key="1">
    <citation type="submission" date="2019-07" db="EMBL/GenBank/DDBJ databases">
        <title>De Novo Assembly of kiwifruit Actinidia rufa.</title>
        <authorList>
            <person name="Sugita-Konishi S."/>
            <person name="Sato K."/>
            <person name="Mori E."/>
            <person name="Abe Y."/>
            <person name="Kisaki G."/>
            <person name="Hamano K."/>
            <person name="Suezawa K."/>
            <person name="Otani M."/>
            <person name="Fukuda T."/>
            <person name="Manabe T."/>
            <person name="Gomi K."/>
            <person name="Tabuchi M."/>
            <person name="Akimitsu K."/>
            <person name="Kataoka I."/>
        </authorList>
    </citation>
    <scope>NUCLEOTIDE SEQUENCE [LARGE SCALE GENOMIC DNA]</scope>
    <source>
        <strain evidence="11">cv. Fuchu</strain>
    </source>
</reference>
<dbReference type="Pfam" id="PF15491">
    <property type="entry name" value="CTC1_2"/>
    <property type="match status" value="1"/>
</dbReference>
<accession>A0A7J0EK99</accession>